<organism evidence="2 3">
    <name type="scientific">Candidatus Entotheonella gemina</name>
    <dbReference type="NCBI Taxonomy" id="1429439"/>
    <lineage>
        <taxon>Bacteria</taxon>
        <taxon>Pseudomonadati</taxon>
        <taxon>Nitrospinota/Tectimicrobiota group</taxon>
        <taxon>Candidatus Tectimicrobiota</taxon>
        <taxon>Candidatus Entotheonellia</taxon>
        <taxon>Candidatus Entotheonellales</taxon>
        <taxon>Candidatus Entotheonellaceae</taxon>
        <taxon>Candidatus Entotheonella</taxon>
    </lineage>
</organism>
<reference evidence="2 3" key="1">
    <citation type="journal article" date="2014" name="Nature">
        <title>An environmental bacterial taxon with a large and distinct metabolic repertoire.</title>
        <authorList>
            <person name="Wilson M.C."/>
            <person name="Mori T."/>
            <person name="Ruckert C."/>
            <person name="Uria A.R."/>
            <person name="Helf M.J."/>
            <person name="Takada K."/>
            <person name="Gernert C."/>
            <person name="Steffens U.A."/>
            <person name="Heycke N."/>
            <person name="Schmitt S."/>
            <person name="Rinke C."/>
            <person name="Helfrich E.J."/>
            <person name="Brachmann A.O."/>
            <person name="Gurgui C."/>
            <person name="Wakimoto T."/>
            <person name="Kracht M."/>
            <person name="Crusemann M."/>
            <person name="Hentschel U."/>
            <person name="Abe I."/>
            <person name="Matsunaga S."/>
            <person name="Kalinowski J."/>
            <person name="Takeyama H."/>
            <person name="Piel J."/>
        </authorList>
    </citation>
    <scope>NUCLEOTIDE SEQUENCE [LARGE SCALE GENOMIC DNA]</scope>
    <source>
        <strain evidence="3">TSY2</strain>
    </source>
</reference>
<dbReference type="Proteomes" id="UP000019140">
    <property type="component" value="Unassembled WGS sequence"/>
</dbReference>
<feature type="region of interest" description="Disordered" evidence="1">
    <location>
        <begin position="15"/>
        <end position="36"/>
    </location>
</feature>
<dbReference type="HOGENOM" id="CLU_3355185_0_0_7"/>
<dbReference type="EMBL" id="AZHX01001247">
    <property type="protein sequence ID" value="ETX04315.1"/>
    <property type="molecule type" value="Genomic_DNA"/>
</dbReference>
<evidence type="ECO:0000313" key="2">
    <source>
        <dbReference type="EMBL" id="ETX04315.1"/>
    </source>
</evidence>
<feature type="compositionally biased region" description="Basic and acidic residues" evidence="1">
    <location>
        <begin position="18"/>
        <end position="36"/>
    </location>
</feature>
<gene>
    <name evidence="2" type="ORF">ETSY2_29450</name>
</gene>
<evidence type="ECO:0000256" key="1">
    <source>
        <dbReference type="SAM" id="MobiDB-lite"/>
    </source>
</evidence>
<comment type="caution">
    <text evidence="2">The sequence shown here is derived from an EMBL/GenBank/DDBJ whole genome shotgun (WGS) entry which is preliminary data.</text>
</comment>
<keyword evidence="3" id="KW-1185">Reference proteome</keyword>
<evidence type="ECO:0000313" key="3">
    <source>
        <dbReference type="Proteomes" id="UP000019140"/>
    </source>
</evidence>
<protein>
    <submittedName>
        <fullName evidence="2">Uncharacterized protein</fullName>
    </submittedName>
</protein>
<sequence>MVIQQLLRYLIVHPLGSETEKQREREAGAEGKNHHG</sequence>
<name>W4M2A4_9BACT</name>
<dbReference type="AlphaFoldDB" id="W4M2A4"/>
<accession>W4M2A4</accession>
<proteinExistence type="predicted"/>